<feature type="domain" description="RING-type" evidence="4">
    <location>
        <begin position="24"/>
        <end position="64"/>
    </location>
</feature>
<protein>
    <recommendedName>
        <fullName evidence="4">RING-type domain-containing protein</fullName>
    </recommendedName>
</protein>
<dbReference type="GO" id="GO:0072344">
    <property type="term" value="P:rescue of stalled ribosome"/>
    <property type="evidence" value="ECO:0007669"/>
    <property type="project" value="InterPro"/>
</dbReference>
<keyword evidence="1 3" id="KW-0479">Metal-binding</keyword>
<evidence type="ECO:0000313" key="6">
    <source>
        <dbReference type="Proteomes" id="UP000015102"/>
    </source>
</evidence>
<dbReference type="EMBL" id="CAQQ02383703">
    <property type="status" value="NOT_ANNOTATED_CDS"/>
    <property type="molecule type" value="Genomic_DNA"/>
</dbReference>
<dbReference type="EnsemblMetazoa" id="MESCA009648-RA">
    <property type="protein sequence ID" value="MESCA009648-PA"/>
    <property type="gene ID" value="MESCA009648"/>
</dbReference>
<reference evidence="5" key="2">
    <citation type="submission" date="2015-06" db="UniProtKB">
        <authorList>
            <consortium name="EnsemblMetazoa"/>
        </authorList>
    </citation>
    <scope>IDENTIFICATION</scope>
</reference>
<evidence type="ECO:0000256" key="2">
    <source>
        <dbReference type="ARBA" id="ARBA00022833"/>
    </source>
</evidence>
<dbReference type="AlphaFoldDB" id="T1H0H0"/>
<sequence>MSQEQVEQPQQQSQSVDNNSEYACVVCFKNIEIFSIGSCDHPFCHECSTRMRVLCKQNECPICRQSLSKVIFTNDNKPYRELERQHRSPYYSKQYKIAFMTNQIQQAYFELLSNPCPKCDVQPFAKFESLRDHVRREHEHFYCDLCVANLKFSLSSEGATIDNNWEYIDGSVMPITLPIEAILCVNIVMLDIWTEMNCFGICEESTSFVISVMLKEQISFTAFQTLFSSFGSEDFKPNSGYNLAICPGAVQSLPEKSKRF</sequence>
<dbReference type="PROSITE" id="PS50089">
    <property type="entry name" value="ZF_RING_2"/>
    <property type="match status" value="1"/>
</dbReference>
<dbReference type="PANTHER" id="PTHR22938">
    <property type="entry name" value="ZINC FINGER PROTEIN 598"/>
    <property type="match status" value="1"/>
</dbReference>
<dbReference type="GO" id="GO:0061630">
    <property type="term" value="F:ubiquitin protein ligase activity"/>
    <property type="evidence" value="ECO:0007669"/>
    <property type="project" value="InterPro"/>
</dbReference>
<dbReference type="InterPro" id="IPR013083">
    <property type="entry name" value="Znf_RING/FYVE/PHD"/>
</dbReference>
<dbReference type="InterPro" id="IPR001841">
    <property type="entry name" value="Znf_RING"/>
</dbReference>
<name>T1H0H0_MEGSC</name>
<evidence type="ECO:0000256" key="3">
    <source>
        <dbReference type="PROSITE-ProRule" id="PRU00175"/>
    </source>
</evidence>
<keyword evidence="6" id="KW-1185">Reference proteome</keyword>
<dbReference type="SUPFAM" id="SSF57850">
    <property type="entry name" value="RING/U-box"/>
    <property type="match status" value="1"/>
</dbReference>
<keyword evidence="1 3" id="KW-0863">Zinc-finger</keyword>
<dbReference type="InterPro" id="IPR041888">
    <property type="entry name" value="RING-HC_ZNF598/HEL2"/>
</dbReference>
<keyword evidence="2" id="KW-0862">Zinc</keyword>
<dbReference type="HOGENOM" id="CLU_1070748_0_0_1"/>
<dbReference type="GO" id="GO:0008270">
    <property type="term" value="F:zinc ion binding"/>
    <property type="evidence" value="ECO:0007669"/>
    <property type="project" value="UniProtKB-KW"/>
</dbReference>
<evidence type="ECO:0000259" key="4">
    <source>
        <dbReference type="PROSITE" id="PS50089"/>
    </source>
</evidence>
<dbReference type="PANTHER" id="PTHR22938:SF0">
    <property type="entry name" value="E3 UBIQUITIN-PROTEIN LIGASE ZNF598"/>
    <property type="match status" value="1"/>
</dbReference>
<organism evidence="5 6">
    <name type="scientific">Megaselia scalaris</name>
    <name type="common">Humpbacked fly</name>
    <name type="synonym">Phora scalaris</name>
    <dbReference type="NCBI Taxonomy" id="36166"/>
    <lineage>
        <taxon>Eukaryota</taxon>
        <taxon>Metazoa</taxon>
        <taxon>Ecdysozoa</taxon>
        <taxon>Arthropoda</taxon>
        <taxon>Hexapoda</taxon>
        <taxon>Insecta</taxon>
        <taxon>Pterygota</taxon>
        <taxon>Neoptera</taxon>
        <taxon>Endopterygota</taxon>
        <taxon>Diptera</taxon>
        <taxon>Brachycera</taxon>
        <taxon>Muscomorpha</taxon>
        <taxon>Platypezoidea</taxon>
        <taxon>Phoridae</taxon>
        <taxon>Megaseliini</taxon>
        <taxon>Megaselia</taxon>
    </lineage>
</organism>
<dbReference type="Proteomes" id="UP000015102">
    <property type="component" value="Unassembled WGS sequence"/>
</dbReference>
<dbReference type="CDD" id="cd16615">
    <property type="entry name" value="RING-HC_ZNF598"/>
    <property type="match status" value="1"/>
</dbReference>
<evidence type="ECO:0000256" key="1">
    <source>
        <dbReference type="ARBA" id="ARBA00022771"/>
    </source>
</evidence>
<dbReference type="GO" id="GO:0043022">
    <property type="term" value="F:ribosome binding"/>
    <property type="evidence" value="ECO:0007669"/>
    <property type="project" value="TreeGrafter"/>
</dbReference>
<dbReference type="Gene3D" id="3.30.40.10">
    <property type="entry name" value="Zinc/RING finger domain, C3HC4 (zinc finger)"/>
    <property type="match status" value="1"/>
</dbReference>
<proteinExistence type="predicted"/>
<accession>T1H0H0</accession>
<dbReference type="Pfam" id="PF25447">
    <property type="entry name" value="RING_ZNF598"/>
    <property type="match status" value="1"/>
</dbReference>
<evidence type="ECO:0000313" key="5">
    <source>
        <dbReference type="EnsemblMetazoa" id="MESCA009648-PA"/>
    </source>
</evidence>
<dbReference type="InterPro" id="IPR044288">
    <property type="entry name" value="ZNF598/HEL2"/>
</dbReference>
<dbReference type="GO" id="GO:0016567">
    <property type="term" value="P:protein ubiquitination"/>
    <property type="evidence" value="ECO:0007669"/>
    <property type="project" value="TreeGrafter"/>
</dbReference>
<dbReference type="STRING" id="36166.T1H0H0"/>
<reference evidence="6" key="1">
    <citation type="submission" date="2013-02" db="EMBL/GenBank/DDBJ databases">
        <authorList>
            <person name="Hughes D."/>
        </authorList>
    </citation>
    <scope>NUCLEOTIDE SEQUENCE</scope>
    <source>
        <strain>Durham</strain>
        <strain evidence="6">NC isolate 2 -- Noor lab</strain>
    </source>
</reference>